<evidence type="ECO:0000256" key="2">
    <source>
        <dbReference type="ARBA" id="ARBA00006555"/>
    </source>
</evidence>
<protein>
    <submittedName>
        <fullName evidence="12">Transport protein TonB</fullName>
    </submittedName>
</protein>
<keyword evidence="4" id="KW-1003">Cell membrane</keyword>
<evidence type="ECO:0000256" key="7">
    <source>
        <dbReference type="ARBA" id="ARBA00022927"/>
    </source>
</evidence>
<dbReference type="SUPFAM" id="SSF74653">
    <property type="entry name" value="TolA/TonB C-terminal domain"/>
    <property type="match status" value="1"/>
</dbReference>
<dbReference type="GO" id="GO:0055085">
    <property type="term" value="P:transmembrane transport"/>
    <property type="evidence" value="ECO:0007669"/>
    <property type="project" value="InterPro"/>
</dbReference>
<evidence type="ECO:0000256" key="9">
    <source>
        <dbReference type="ARBA" id="ARBA00023136"/>
    </source>
</evidence>
<evidence type="ECO:0000256" key="4">
    <source>
        <dbReference type="ARBA" id="ARBA00022475"/>
    </source>
</evidence>
<sequence>MTTSRLNWALLLSVVLHTALLASFAVGEGGGGGMTAQARRLTVRLQQPNRFALPLSAESRQAATQSVTGGQGSDSSHGLPAPLTPIAPEYPEAALALGIPGRVEILAHVGEDGRVESAVVVKTSLDGVFDRSALEAVRETRFAPGTVNGKPTKGIYRAVVLYRPR</sequence>
<feature type="domain" description="TonB C-terminal" evidence="11">
    <location>
        <begin position="75"/>
        <end position="165"/>
    </location>
</feature>
<dbReference type="InterPro" id="IPR051045">
    <property type="entry name" value="TonB-dependent_transducer"/>
</dbReference>
<organism evidence="12">
    <name type="scientific">mine drainage metagenome</name>
    <dbReference type="NCBI Taxonomy" id="410659"/>
    <lineage>
        <taxon>unclassified sequences</taxon>
        <taxon>metagenomes</taxon>
        <taxon>ecological metagenomes</taxon>
    </lineage>
</organism>
<dbReference type="PROSITE" id="PS52015">
    <property type="entry name" value="TONB_CTD"/>
    <property type="match status" value="1"/>
</dbReference>
<dbReference type="InterPro" id="IPR006260">
    <property type="entry name" value="TonB/TolA_C"/>
</dbReference>
<feature type="compositionally biased region" description="Polar residues" evidence="10">
    <location>
        <begin position="58"/>
        <end position="76"/>
    </location>
</feature>
<dbReference type="InterPro" id="IPR037682">
    <property type="entry name" value="TonB_C"/>
</dbReference>
<name>A0A1J5SEK1_9ZZZZ</name>
<dbReference type="GO" id="GO:0015891">
    <property type="term" value="P:siderophore transport"/>
    <property type="evidence" value="ECO:0007669"/>
    <property type="project" value="InterPro"/>
</dbReference>
<dbReference type="Gene3D" id="3.30.1150.10">
    <property type="match status" value="1"/>
</dbReference>
<keyword evidence="9" id="KW-0472">Membrane</keyword>
<dbReference type="GO" id="GO:0031992">
    <property type="term" value="F:energy transducer activity"/>
    <property type="evidence" value="ECO:0007669"/>
    <property type="project" value="InterPro"/>
</dbReference>
<keyword evidence="8" id="KW-1133">Transmembrane helix</keyword>
<dbReference type="PANTHER" id="PTHR33446:SF2">
    <property type="entry name" value="PROTEIN TONB"/>
    <property type="match status" value="1"/>
</dbReference>
<dbReference type="GO" id="GO:0030288">
    <property type="term" value="C:outer membrane-bounded periplasmic space"/>
    <property type="evidence" value="ECO:0007669"/>
    <property type="project" value="InterPro"/>
</dbReference>
<keyword evidence="7" id="KW-0653">Protein transport</keyword>
<comment type="subcellular location">
    <subcellularLocation>
        <location evidence="1">Cell inner membrane</location>
        <topology evidence="1">Single-pass membrane protein</topology>
        <orientation evidence="1">Periplasmic side</orientation>
    </subcellularLocation>
</comment>
<evidence type="ECO:0000259" key="11">
    <source>
        <dbReference type="PROSITE" id="PS52015"/>
    </source>
</evidence>
<dbReference type="NCBIfam" id="TIGR01352">
    <property type="entry name" value="tonB_Cterm"/>
    <property type="match status" value="1"/>
</dbReference>
<reference evidence="12" key="1">
    <citation type="submission" date="2016-10" db="EMBL/GenBank/DDBJ databases">
        <title>Sequence of Gallionella enrichment culture.</title>
        <authorList>
            <person name="Poehlein A."/>
            <person name="Muehling M."/>
            <person name="Daniel R."/>
        </authorList>
    </citation>
    <scope>NUCLEOTIDE SEQUENCE</scope>
</reference>
<evidence type="ECO:0000256" key="6">
    <source>
        <dbReference type="ARBA" id="ARBA00022692"/>
    </source>
</evidence>
<dbReference type="GO" id="GO:0098797">
    <property type="term" value="C:plasma membrane protein complex"/>
    <property type="evidence" value="ECO:0007669"/>
    <property type="project" value="TreeGrafter"/>
</dbReference>
<dbReference type="EMBL" id="MLJW01000041">
    <property type="protein sequence ID" value="OIR06857.1"/>
    <property type="molecule type" value="Genomic_DNA"/>
</dbReference>
<dbReference type="AlphaFoldDB" id="A0A1J5SEK1"/>
<evidence type="ECO:0000256" key="1">
    <source>
        <dbReference type="ARBA" id="ARBA00004383"/>
    </source>
</evidence>
<proteinExistence type="inferred from homology"/>
<comment type="caution">
    <text evidence="12">The sequence shown here is derived from an EMBL/GenBank/DDBJ whole genome shotgun (WGS) entry which is preliminary data.</text>
</comment>
<dbReference type="PRINTS" id="PR01374">
    <property type="entry name" value="TONBPROTEIN"/>
</dbReference>
<evidence type="ECO:0000256" key="5">
    <source>
        <dbReference type="ARBA" id="ARBA00022519"/>
    </source>
</evidence>
<dbReference type="GO" id="GO:0015031">
    <property type="term" value="P:protein transport"/>
    <property type="evidence" value="ECO:0007669"/>
    <property type="project" value="UniProtKB-KW"/>
</dbReference>
<accession>A0A1J5SEK1</accession>
<dbReference type="Pfam" id="PF03544">
    <property type="entry name" value="TonB_C"/>
    <property type="match status" value="1"/>
</dbReference>
<evidence type="ECO:0000256" key="8">
    <source>
        <dbReference type="ARBA" id="ARBA00022989"/>
    </source>
</evidence>
<dbReference type="InterPro" id="IPR003538">
    <property type="entry name" value="TonB"/>
</dbReference>
<evidence type="ECO:0000256" key="10">
    <source>
        <dbReference type="SAM" id="MobiDB-lite"/>
    </source>
</evidence>
<dbReference type="PANTHER" id="PTHR33446">
    <property type="entry name" value="PROTEIN TONB-RELATED"/>
    <property type="match status" value="1"/>
</dbReference>
<keyword evidence="6" id="KW-0812">Transmembrane</keyword>
<evidence type="ECO:0000313" key="12">
    <source>
        <dbReference type="EMBL" id="OIR06857.1"/>
    </source>
</evidence>
<evidence type="ECO:0000256" key="3">
    <source>
        <dbReference type="ARBA" id="ARBA00022448"/>
    </source>
</evidence>
<comment type="similarity">
    <text evidence="2">Belongs to the TonB family.</text>
</comment>
<feature type="region of interest" description="Disordered" evidence="10">
    <location>
        <begin position="54"/>
        <end position="84"/>
    </location>
</feature>
<keyword evidence="3" id="KW-0813">Transport</keyword>
<gene>
    <name evidence="12" type="ORF">GALL_111060</name>
</gene>
<keyword evidence="5" id="KW-0997">Cell inner membrane</keyword>